<sequence>MSEILTQSNAAKSGNTEAERHDRAPLMAFIGDGETEAALREGLADLPVERIDIRRGGIKAAIAALRKTATPHVLIVDVGGEKHPLTALGHLSEVVEPDVRVLVIGDAHDVDTYRQITRGLGAVEYLSKPVTRERVSRHFLPIVTGELRDDAVTTGRVLTVTGVVGGVGATTIAANLAWHFAMDAMRHTVLLDPDLHLGDAALLLDVKASPGLRAALEAPDRIDALFVERATQPIMDGDTSTRLHVLAGEETLSNAVDTAPDAASRLIEALGRRYNMIVVDVPAAPVTLYRDLLKQSQQRILVMPPTLSGIRATLRLLAIPQTVQGARRPVIVLNRVGLPGGLNRRQVEEGLKMPVDIAIADLPRQMGQAATMGMAAAATRGIFRNAVAELAQQVAFIRLLDSTIAPEKITVRGARWHLFGAKP</sequence>
<gene>
    <name evidence="4" type="ORF">HN018_04440</name>
</gene>
<dbReference type="InterPro" id="IPR027417">
    <property type="entry name" value="P-loop_NTPase"/>
</dbReference>
<protein>
    <submittedName>
        <fullName evidence="4">Pilus assembly protein</fullName>
    </submittedName>
</protein>
<dbReference type="GO" id="GO:0016887">
    <property type="term" value="F:ATP hydrolysis activity"/>
    <property type="evidence" value="ECO:0007669"/>
    <property type="project" value="TreeGrafter"/>
</dbReference>
<keyword evidence="1" id="KW-0547">Nucleotide-binding</keyword>
<evidence type="ECO:0000313" key="5">
    <source>
        <dbReference type="Proteomes" id="UP000500767"/>
    </source>
</evidence>
<dbReference type="EMBL" id="CP053708">
    <property type="protein sequence ID" value="QKE89384.1"/>
    <property type="molecule type" value="Genomic_DNA"/>
</dbReference>
<dbReference type="KEGG" id="lck:HN018_04440"/>
<dbReference type="GO" id="GO:0005829">
    <property type="term" value="C:cytosol"/>
    <property type="evidence" value="ECO:0007669"/>
    <property type="project" value="TreeGrafter"/>
</dbReference>
<dbReference type="RefSeq" id="WP_171837509.1">
    <property type="nucleotide sequence ID" value="NZ_CP053708.1"/>
</dbReference>
<evidence type="ECO:0000256" key="2">
    <source>
        <dbReference type="ARBA" id="ARBA00022840"/>
    </source>
</evidence>
<feature type="compositionally biased region" description="Polar residues" evidence="3">
    <location>
        <begin position="1"/>
        <end position="16"/>
    </location>
</feature>
<dbReference type="Gene3D" id="3.40.50.2300">
    <property type="match status" value="1"/>
</dbReference>
<feature type="region of interest" description="Disordered" evidence="3">
    <location>
        <begin position="1"/>
        <end position="23"/>
    </location>
</feature>
<proteinExistence type="predicted"/>
<dbReference type="InterPro" id="IPR050625">
    <property type="entry name" value="ParA/MinD_ATPase"/>
</dbReference>
<keyword evidence="2" id="KW-0067">ATP-binding</keyword>
<dbReference type="PANTHER" id="PTHR43384:SF6">
    <property type="entry name" value="SEPTUM SITE-DETERMINING PROTEIN MIND HOMOLOG, CHLOROPLASTIC"/>
    <property type="match status" value="1"/>
</dbReference>
<dbReference type="AlphaFoldDB" id="A0A6M8HLY9"/>
<name>A0A6M8HLY9_9PROT</name>
<dbReference type="InterPro" id="IPR017746">
    <property type="entry name" value="Cellulose_synthase_operon_BcsQ"/>
</dbReference>
<dbReference type="Gene3D" id="3.40.50.300">
    <property type="entry name" value="P-loop containing nucleotide triphosphate hydrolases"/>
    <property type="match status" value="1"/>
</dbReference>
<keyword evidence="5" id="KW-1185">Reference proteome</keyword>
<reference evidence="4 5" key="1">
    <citation type="journal article" date="2014" name="World J. Microbiol. Biotechnol.">
        <title>Biodiversity and physiological characteristics of Antarctic and Arctic lichens-associated bacteria.</title>
        <authorList>
            <person name="Lee Y.M."/>
            <person name="Kim E.H."/>
            <person name="Lee H.K."/>
            <person name="Hong S.G."/>
        </authorList>
    </citation>
    <scope>NUCLEOTIDE SEQUENCE [LARGE SCALE GENOMIC DNA]</scope>
    <source>
        <strain evidence="4 5">PAMC 26569</strain>
    </source>
</reference>
<dbReference type="GO" id="GO:0051782">
    <property type="term" value="P:negative regulation of cell division"/>
    <property type="evidence" value="ECO:0007669"/>
    <property type="project" value="TreeGrafter"/>
</dbReference>
<evidence type="ECO:0000256" key="3">
    <source>
        <dbReference type="SAM" id="MobiDB-lite"/>
    </source>
</evidence>
<evidence type="ECO:0000256" key="1">
    <source>
        <dbReference type="ARBA" id="ARBA00022741"/>
    </source>
</evidence>
<dbReference type="GO" id="GO:0005524">
    <property type="term" value="F:ATP binding"/>
    <property type="evidence" value="ECO:0007669"/>
    <property type="project" value="UniProtKB-KW"/>
</dbReference>
<dbReference type="GO" id="GO:0009898">
    <property type="term" value="C:cytoplasmic side of plasma membrane"/>
    <property type="evidence" value="ECO:0007669"/>
    <property type="project" value="TreeGrafter"/>
</dbReference>
<dbReference type="SUPFAM" id="SSF52540">
    <property type="entry name" value="P-loop containing nucleoside triphosphate hydrolases"/>
    <property type="match status" value="1"/>
</dbReference>
<organism evidence="4 5">
    <name type="scientific">Lichenicola cladoniae</name>
    <dbReference type="NCBI Taxonomy" id="1484109"/>
    <lineage>
        <taxon>Bacteria</taxon>
        <taxon>Pseudomonadati</taxon>
        <taxon>Pseudomonadota</taxon>
        <taxon>Alphaproteobacteria</taxon>
        <taxon>Acetobacterales</taxon>
        <taxon>Acetobacteraceae</taxon>
        <taxon>Lichenicola</taxon>
    </lineage>
</organism>
<dbReference type="PANTHER" id="PTHR43384">
    <property type="entry name" value="SEPTUM SITE-DETERMINING PROTEIN MIND HOMOLOG, CHLOROPLASTIC-RELATED"/>
    <property type="match status" value="1"/>
</dbReference>
<dbReference type="Proteomes" id="UP000500767">
    <property type="component" value="Chromosome"/>
</dbReference>
<evidence type="ECO:0000313" key="4">
    <source>
        <dbReference type="EMBL" id="QKE89384.1"/>
    </source>
</evidence>
<accession>A0A6M8HLY9</accession>
<dbReference type="Pfam" id="PF06564">
    <property type="entry name" value="CBP_BcsQ"/>
    <property type="match status" value="1"/>
</dbReference>